<dbReference type="RefSeq" id="WP_014201274.1">
    <property type="nucleotide sequence ID" value="NC_016599.1"/>
</dbReference>
<feature type="chain" id="PRO_5003515376" description="Carbohydrate metabolism domain-containing protein" evidence="1">
    <location>
        <begin position="23"/>
        <end position="305"/>
    </location>
</feature>
<dbReference type="Proteomes" id="UP000005631">
    <property type="component" value="Chromosome"/>
</dbReference>
<organism evidence="2 3">
    <name type="scientific">Owenweeksia hongkongensis (strain DSM 17368 / CIP 108786 / JCM 12287 / NRRL B-23963 / UST20020801)</name>
    <dbReference type="NCBI Taxonomy" id="926562"/>
    <lineage>
        <taxon>Bacteria</taxon>
        <taxon>Pseudomonadati</taxon>
        <taxon>Bacteroidota</taxon>
        <taxon>Flavobacteriia</taxon>
        <taxon>Flavobacteriales</taxon>
        <taxon>Owenweeksiaceae</taxon>
        <taxon>Owenweeksia</taxon>
    </lineage>
</organism>
<dbReference type="HOGENOM" id="CLU_902441_0_0_10"/>
<keyword evidence="1" id="KW-0732">Signal</keyword>
<proteinExistence type="predicted"/>
<evidence type="ECO:0000313" key="3">
    <source>
        <dbReference type="Proteomes" id="UP000005631"/>
    </source>
</evidence>
<dbReference type="OrthoDB" id="1491784at2"/>
<evidence type="ECO:0000256" key="1">
    <source>
        <dbReference type="SAM" id="SignalP"/>
    </source>
</evidence>
<accession>G8R392</accession>
<sequence length="305" mass="33980">MAKKYLKTAFAAVFLFTLLSCAKESKEAKKPVYLSIEDMFVTTNYSLEGTSHMQITTVWLEVNGKSIGAFEMPATPPVILNEGSNKIRLYEGITMNGIDASRAIYDRLDYIEFDTTYVPSGREVADTMVLTKGQRTTNYASFSQIDILETFDNAGLSFEKTSSSDTSIIKSNNPSDWFINPQDPTENNGKCGVLYTNSKADYAEVATVNSYDLPSANLNVYLEMNYRSNIPMIVGVIAETSTGAIEQKATLGINPKEDWNKIYVNLVTETSSYFDGTKYKIFISAEHQSGLDTGYVYLDNLKLVY</sequence>
<evidence type="ECO:0000313" key="2">
    <source>
        <dbReference type="EMBL" id="AEV31913.1"/>
    </source>
</evidence>
<reference evidence="2 3" key="1">
    <citation type="journal article" date="2012" name="Stand. Genomic Sci.">
        <title>Genome sequence of the orange-pigmented seawater bacterium Owenweeksia hongkongensis type strain (UST20020801(T)).</title>
        <authorList>
            <person name="Riedel T."/>
            <person name="Held B."/>
            <person name="Nolan M."/>
            <person name="Lucas S."/>
            <person name="Lapidus A."/>
            <person name="Tice H."/>
            <person name="Del Rio T.G."/>
            <person name="Cheng J.F."/>
            <person name="Han C."/>
            <person name="Tapia R."/>
            <person name="Goodwin L.A."/>
            <person name="Pitluck S."/>
            <person name="Liolios K."/>
            <person name="Mavromatis K."/>
            <person name="Pagani I."/>
            <person name="Ivanova N."/>
            <person name="Mikhailova N."/>
            <person name="Pati A."/>
            <person name="Chen A."/>
            <person name="Palaniappan K."/>
            <person name="Rohde M."/>
            <person name="Tindall B.J."/>
            <person name="Detter J.C."/>
            <person name="Goker M."/>
            <person name="Woyke T."/>
            <person name="Bristow J."/>
            <person name="Eisen J.A."/>
            <person name="Markowitz V."/>
            <person name="Hugenholtz P."/>
            <person name="Klenk H.P."/>
            <person name="Kyrpides N.C."/>
        </authorList>
    </citation>
    <scope>NUCLEOTIDE SEQUENCE</scope>
    <source>
        <strain evidence="3">DSM 17368 / JCM 12287 / NRRL B-23963</strain>
    </source>
</reference>
<protein>
    <recommendedName>
        <fullName evidence="4">Carbohydrate metabolism domain-containing protein</fullName>
    </recommendedName>
</protein>
<dbReference type="STRING" id="926562.Oweho_0902"/>
<dbReference type="eggNOG" id="ENOG503484C">
    <property type="taxonomic scope" value="Bacteria"/>
</dbReference>
<gene>
    <name evidence="2" type="ordered locus">Oweho_0902</name>
</gene>
<dbReference type="EMBL" id="CP003156">
    <property type="protein sequence ID" value="AEV31913.1"/>
    <property type="molecule type" value="Genomic_DNA"/>
</dbReference>
<dbReference type="KEGG" id="oho:Oweho_0902"/>
<evidence type="ECO:0008006" key="4">
    <source>
        <dbReference type="Google" id="ProtNLM"/>
    </source>
</evidence>
<feature type="signal peptide" evidence="1">
    <location>
        <begin position="1"/>
        <end position="22"/>
    </location>
</feature>
<keyword evidence="3" id="KW-1185">Reference proteome</keyword>
<dbReference type="PROSITE" id="PS51257">
    <property type="entry name" value="PROKAR_LIPOPROTEIN"/>
    <property type="match status" value="1"/>
</dbReference>
<name>G8R392_OWEHD</name>
<dbReference type="AlphaFoldDB" id="G8R392"/>